<organism evidence="2 3">
    <name type="scientific">Papaver somniferum</name>
    <name type="common">Opium poppy</name>
    <dbReference type="NCBI Taxonomy" id="3469"/>
    <lineage>
        <taxon>Eukaryota</taxon>
        <taxon>Viridiplantae</taxon>
        <taxon>Streptophyta</taxon>
        <taxon>Embryophyta</taxon>
        <taxon>Tracheophyta</taxon>
        <taxon>Spermatophyta</taxon>
        <taxon>Magnoliopsida</taxon>
        <taxon>Ranunculales</taxon>
        <taxon>Papaveraceae</taxon>
        <taxon>Papaveroideae</taxon>
        <taxon>Papaver</taxon>
    </lineage>
</organism>
<dbReference type="AlphaFoldDB" id="A0A4Y7IME1"/>
<accession>A0A4Y7IME1</accession>
<feature type="region of interest" description="Disordered" evidence="1">
    <location>
        <begin position="29"/>
        <end position="62"/>
    </location>
</feature>
<feature type="non-terminal residue" evidence="2">
    <location>
        <position position="1"/>
    </location>
</feature>
<evidence type="ECO:0000313" key="3">
    <source>
        <dbReference type="Proteomes" id="UP000316621"/>
    </source>
</evidence>
<feature type="compositionally biased region" description="Pro residues" evidence="1">
    <location>
        <begin position="36"/>
        <end position="49"/>
    </location>
</feature>
<protein>
    <submittedName>
        <fullName evidence="2">Uncharacterized protein</fullName>
    </submittedName>
</protein>
<name>A0A4Y7IME1_PAPSO</name>
<sequence length="179" mass="20041">KNVCVLFLVTTPKCPPSSFPKRSDFSPLQFHHHPSLPSPPPTPSPPPLSSSPASLPLSSSPATPPLSYAVITITATTTKSDEPGVDTWIHMVAVAPSREWYYVGKDHKGVRPRQYVTNVRNLKRQHILNAAWAEKKRWIKVVRKFEMKFLAWIAKHCMEVVIQIESETGLLRGSVGRIK</sequence>
<proteinExistence type="predicted"/>
<dbReference type="Gramene" id="RZC49887">
    <property type="protein sequence ID" value="RZC49887"/>
    <property type="gene ID" value="C5167_018307"/>
</dbReference>
<feature type="compositionally biased region" description="Low complexity" evidence="1">
    <location>
        <begin position="50"/>
        <end position="62"/>
    </location>
</feature>
<dbReference type="EMBL" id="CM010716">
    <property type="protein sequence ID" value="RZC49887.1"/>
    <property type="molecule type" value="Genomic_DNA"/>
</dbReference>
<evidence type="ECO:0000256" key="1">
    <source>
        <dbReference type="SAM" id="MobiDB-lite"/>
    </source>
</evidence>
<keyword evidence="3" id="KW-1185">Reference proteome</keyword>
<evidence type="ECO:0000313" key="2">
    <source>
        <dbReference type="EMBL" id="RZC49887.1"/>
    </source>
</evidence>
<gene>
    <name evidence="2" type="ORF">C5167_018307</name>
</gene>
<reference evidence="2 3" key="1">
    <citation type="journal article" date="2018" name="Science">
        <title>The opium poppy genome and morphinan production.</title>
        <authorList>
            <person name="Guo L."/>
            <person name="Winzer T."/>
            <person name="Yang X."/>
            <person name="Li Y."/>
            <person name="Ning Z."/>
            <person name="He Z."/>
            <person name="Teodor R."/>
            <person name="Lu Y."/>
            <person name="Bowser T.A."/>
            <person name="Graham I.A."/>
            <person name="Ye K."/>
        </authorList>
    </citation>
    <scope>NUCLEOTIDE SEQUENCE [LARGE SCALE GENOMIC DNA]</scope>
    <source>
        <strain evidence="3">cv. HN1</strain>
        <tissue evidence="2">Leaves</tissue>
    </source>
</reference>
<dbReference type="Proteomes" id="UP000316621">
    <property type="component" value="Chromosome 2"/>
</dbReference>